<feature type="transmembrane region" description="Helical" evidence="1">
    <location>
        <begin position="91"/>
        <end position="111"/>
    </location>
</feature>
<evidence type="ECO:0000256" key="1">
    <source>
        <dbReference type="SAM" id="Phobius"/>
    </source>
</evidence>
<proteinExistence type="predicted"/>
<comment type="caution">
    <text evidence="2">The sequence shown here is derived from an EMBL/GenBank/DDBJ whole genome shotgun (WGS) entry which is preliminary data.</text>
</comment>
<keyword evidence="1" id="KW-0472">Membrane</keyword>
<sequence length="230" mass="26872">MCFNPTVSLTTAIIEWSFAILIPWKYPKNRVRYFSSILMFFLGLYQFTEFMFCKTNQPDLWMRLGFIAYSLLPAIGLHSTLHYFKMKINIFWIYIIPVVYIIGATMINNFVVEGKCHDIFVTARNVFSNVNSPFSSVRFGIYVAYYFSFILAACIISLRAYMRERNHKKQRIILAFPTAVFLMSFPTFILIVIFPAINIQFPSILCHFGLLLALTIFLGARWEHELNSEK</sequence>
<feature type="transmembrane region" description="Helical" evidence="1">
    <location>
        <begin position="139"/>
        <end position="161"/>
    </location>
</feature>
<evidence type="ECO:0000313" key="3">
    <source>
        <dbReference type="Proteomes" id="UP000178490"/>
    </source>
</evidence>
<feature type="transmembrane region" description="Helical" evidence="1">
    <location>
        <begin position="199"/>
        <end position="220"/>
    </location>
</feature>
<feature type="transmembrane region" description="Helical" evidence="1">
    <location>
        <begin position="31"/>
        <end position="48"/>
    </location>
</feature>
<feature type="transmembrane region" description="Helical" evidence="1">
    <location>
        <begin position="173"/>
        <end position="193"/>
    </location>
</feature>
<evidence type="ECO:0000313" key="2">
    <source>
        <dbReference type="EMBL" id="OGH90034.1"/>
    </source>
</evidence>
<accession>A0A1F6P259</accession>
<keyword evidence="1" id="KW-0812">Transmembrane</keyword>
<organism evidence="2 3">
    <name type="scientific">Candidatus Magasanikbacteria bacterium RIFOXYD2_FULL_36_9</name>
    <dbReference type="NCBI Taxonomy" id="1798707"/>
    <lineage>
        <taxon>Bacteria</taxon>
        <taxon>Candidatus Magasanikiibacteriota</taxon>
    </lineage>
</organism>
<evidence type="ECO:0008006" key="4">
    <source>
        <dbReference type="Google" id="ProtNLM"/>
    </source>
</evidence>
<name>A0A1F6P259_9BACT</name>
<gene>
    <name evidence="2" type="ORF">A2537_01020</name>
</gene>
<dbReference type="Proteomes" id="UP000178490">
    <property type="component" value="Unassembled WGS sequence"/>
</dbReference>
<feature type="transmembrane region" description="Helical" evidence="1">
    <location>
        <begin position="60"/>
        <end position="84"/>
    </location>
</feature>
<dbReference type="EMBL" id="MFRC01000011">
    <property type="protein sequence ID" value="OGH90034.1"/>
    <property type="molecule type" value="Genomic_DNA"/>
</dbReference>
<keyword evidence="1" id="KW-1133">Transmembrane helix</keyword>
<feature type="transmembrane region" description="Helical" evidence="1">
    <location>
        <begin position="6"/>
        <end position="24"/>
    </location>
</feature>
<protein>
    <recommendedName>
        <fullName evidence="4">Histidine kinase N-terminal 7TM region domain-containing protein</fullName>
    </recommendedName>
</protein>
<reference evidence="2 3" key="1">
    <citation type="journal article" date="2016" name="Nat. Commun.">
        <title>Thousands of microbial genomes shed light on interconnected biogeochemical processes in an aquifer system.</title>
        <authorList>
            <person name="Anantharaman K."/>
            <person name="Brown C.T."/>
            <person name="Hug L.A."/>
            <person name="Sharon I."/>
            <person name="Castelle C.J."/>
            <person name="Probst A.J."/>
            <person name="Thomas B.C."/>
            <person name="Singh A."/>
            <person name="Wilkins M.J."/>
            <person name="Karaoz U."/>
            <person name="Brodie E.L."/>
            <person name="Williams K.H."/>
            <person name="Hubbard S.S."/>
            <person name="Banfield J.F."/>
        </authorList>
    </citation>
    <scope>NUCLEOTIDE SEQUENCE [LARGE SCALE GENOMIC DNA]</scope>
</reference>
<dbReference type="AlphaFoldDB" id="A0A1F6P259"/>